<evidence type="ECO:0000256" key="2">
    <source>
        <dbReference type="ARBA" id="ARBA00022475"/>
    </source>
</evidence>
<feature type="transmembrane region" description="Helical" evidence="9">
    <location>
        <begin position="253"/>
        <end position="276"/>
    </location>
</feature>
<evidence type="ECO:0000313" key="12">
    <source>
        <dbReference type="Proteomes" id="UP001176940"/>
    </source>
</evidence>
<accession>A0ABN9KT52</accession>
<evidence type="ECO:0000256" key="1">
    <source>
        <dbReference type="ARBA" id="ARBA00004651"/>
    </source>
</evidence>
<feature type="transmembrane region" description="Helical" evidence="9">
    <location>
        <begin position="323"/>
        <end position="340"/>
    </location>
</feature>
<keyword evidence="12" id="KW-1185">Reference proteome</keyword>
<dbReference type="PRINTS" id="PR00237">
    <property type="entry name" value="GPCRRHODOPSN"/>
</dbReference>
<comment type="subcellular location">
    <subcellularLocation>
        <location evidence="1">Cell membrane</location>
        <topology evidence="1">Multi-pass membrane protein</topology>
    </subcellularLocation>
</comment>
<proteinExistence type="predicted"/>
<dbReference type="InterPro" id="IPR017452">
    <property type="entry name" value="GPCR_Rhodpsn_7TM"/>
</dbReference>
<evidence type="ECO:0000256" key="3">
    <source>
        <dbReference type="ARBA" id="ARBA00022606"/>
    </source>
</evidence>
<keyword evidence="4 9" id="KW-0812">Transmembrane</keyword>
<dbReference type="Proteomes" id="UP001176940">
    <property type="component" value="Unassembled WGS sequence"/>
</dbReference>
<dbReference type="EMBL" id="CAUEEQ010002505">
    <property type="protein sequence ID" value="CAJ0922960.1"/>
    <property type="molecule type" value="Genomic_DNA"/>
</dbReference>
<feature type="transmembrane region" description="Helical" evidence="9">
    <location>
        <begin position="191"/>
        <end position="213"/>
    </location>
</feature>
<gene>
    <name evidence="11" type="ORF">RIMI_LOCUS1876461</name>
</gene>
<feature type="transmembrane region" description="Helical" evidence="9">
    <location>
        <begin position="76"/>
        <end position="100"/>
    </location>
</feature>
<evidence type="ECO:0000313" key="11">
    <source>
        <dbReference type="EMBL" id="CAJ0922960.1"/>
    </source>
</evidence>
<dbReference type="Pfam" id="PF13853">
    <property type="entry name" value="7tm_4"/>
    <property type="match status" value="1"/>
</dbReference>
<dbReference type="SUPFAM" id="SSF81321">
    <property type="entry name" value="Family A G protein-coupled receptor-like"/>
    <property type="match status" value="1"/>
</dbReference>
<dbReference type="CDD" id="cd13954">
    <property type="entry name" value="7tmA_OR"/>
    <property type="match status" value="1"/>
</dbReference>
<keyword evidence="7 9" id="KW-0472">Membrane</keyword>
<keyword evidence="5" id="KW-0552">Olfaction</keyword>
<dbReference type="PRINTS" id="PR00245">
    <property type="entry name" value="OLFACTORYR"/>
</dbReference>
<dbReference type="PANTHER" id="PTHR26453">
    <property type="entry name" value="OLFACTORY RECEPTOR"/>
    <property type="match status" value="1"/>
</dbReference>
<dbReference type="InterPro" id="IPR000276">
    <property type="entry name" value="GPCR_Rhodpsn"/>
</dbReference>
<sequence length="367" mass="40673">MGVAVQSGASHLLTMMSSSCLHGVAPMQTFFVCPVEGRAKCCSAQELVSYRIHDFNATTVTEFILLAFSDLQRLQIFLFLFVLLAFISCVVGNSVILVLVEYELTLHTPMYFFISDFALLEIIFASVTVPNLLAYLIEASQKISFTGCFAQLYAFNSLGVAECYLLVVMAFDRDIAINKPLHYSMIMNKTFCIELAVAPWIIGCVIAAIPTIFTAELEFCGPNEVNHFFCDLAPIQNLACSNPIVSNLVTSSAAIFASALPFLIILGFYIHIVALISQIKSTRGKKKAFSTCSSHLIVTCLFYGSVIIVYLRPKGSQHDKFLALIYTVIIPFLNPFIYTLRNKDVKAALRKSKLARILGQRRLATFV</sequence>
<evidence type="ECO:0000256" key="4">
    <source>
        <dbReference type="ARBA" id="ARBA00022692"/>
    </source>
</evidence>
<keyword evidence="6 9" id="KW-1133">Transmembrane helix</keyword>
<evidence type="ECO:0000256" key="5">
    <source>
        <dbReference type="ARBA" id="ARBA00022725"/>
    </source>
</evidence>
<organism evidence="11 12">
    <name type="scientific">Ranitomeya imitator</name>
    <name type="common">mimic poison frog</name>
    <dbReference type="NCBI Taxonomy" id="111125"/>
    <lineage>
        <taxon>Eukaryota</taxon>
        <taxon>Metazoa</taxon>
        <taxon>Chordata</taxon>
        <taxon>Craniata</taxon>
        <taxon>Vertebrata</taxon>
        <taxon>Euteleostomi</taxon>
        <taxon>Amphibia</taxon>
        <taxon>Batrachia</taxon>
        <taxon>Anura</taxon>
        <taxon>Neobatrachia</taxon>
        <taxon>Hyloidea</taxon>
        <taxon>Dendrobatidae</taxon>
        <taxon>Dendrobatinae</taxon>
        <taxon>Ranitomeya</taxon>
    </lineage>
</organism>
<protein>
    <recommendedName>
        <fullName evidence="10">G-protein coupled receptors family 1 profile domain-containing protein</fullName>
    </recommendedName>
</protein>
<keyword evidence="8" id="KW-0807">Transducer</keyword>
<feature type="transmembrane region" description="Helical" evidence="9">
    <location>
        <begin position="288"/>
        <end position="311"/>
    </location>
</feature>
<feature type="domain" description="G-protein coupled receptors family 1 profile" evidence="10">
    <location>
        <begin position="92"/>
        <end position="338"/>
    </location>
</feature>
<evidence type="ECO:0000256" key="8">
    <source>
        <dbReference type="ARBA" id="ARBA00023224"/>
    </source>
</evidence>
<name>A0ABN9KT52_9NEOB</name>
<evidence type="ECO:0000256" key="6">
    <source>
        <dbReference type="ARBA" id="ARBA00022989"/>
    </source>
</evidence>
<keyword evidence="2" id="KW-1003">Cell membrane</keyword>
<feature type="transmembrane region" description="Helical" evidence="9">
    <location>
        <begin position="112"/>
        <end position="137"/>
    </location>
</feature>
<evidence type="ECO:0000256" key="9">
    <source>
        <dbReference type="SAM" id="Phobius"/>
    </source>
</evidence>
<dbReference type="Gene3D" id="1.20.1070.10">
    <property type="entry name" value="Rhodopsin 7-helix transmembrane proteins"/>
    <property type="match status" value="1"/>
</dbReference>
<evidence type="ECO:0000256" key="7">
    <source>
        <dbReference type="ARBA" id="ARBA00023136"/>
    </source>
</evidence>
<comment type="caution">
    <text evidence="11">The sequence shown here is derived from an EMBL/GenBank/DDBJ whole genome shotgun (WGS) entry which is preliminary data.</text>
</comment>
<keyword evidence="3" id="KW-0716">Sensory transduction</keyword>
<dbReference type="PROSITE" id="PS50262">
    <property type="entry name" value="G_PROTEIN_RECEP_F1_2"/>
    <property type="match status" value="1"/>
</dbReference>
<reference evidence="11" key="1">
    <citation type="submission" date="2023-07" db="EMBL/GenBank/DDBJ databases">
        <authorList>
            <person name="Stuckert A."/>
        </authorList>
    </citation>
    <scope>NUCLEOTIDE SEQUENCE</scope>
</reference>
<dbReference type="InterPro" id="IPR000725">
    <property type="entry name" value="Olfact_rcpt"/>
</dbReference>
<feature type="transmembrane region" description="Helical" evidence="9">
    <location>
        <begin position="149"/>
        <end position="171"/>
    </location>
</feature>
<evidence type="ECO:0000259" key="10">
    <source>
        <dbReference type="PROSITE" id="PS50262"/>
    </source>
</evidence>